<dbReference type="Proteomes" id="UP000824281">
    <property type="component" value="Chromosome"/>
</dbReference>
<sequence>MAASGLINRMSDLAWALAPKPTVVDEGVSSTALGDFLFEQQLSPHSEAVPDPAHQLTLSGRLGNNTARSLRTMRFGLTKGSVNGTTYCSIVGPKSSTQRLCLIDPDDDGVFDYYARAFSAEGQFTKIQLLAKFEPIALPYTTKERSGPGLVRAGIVVHKKGDGYLARFAVDNGTRPQLLQTFEEVGGFWKVRKGDNPGVSFTEADLPATFTLHGAEIEVLEIEGKTLRYRVISPFAEDELFAIAHGGTFQ</sequence>
<reference evidence="1 2" key="1">
    <citation type="submission" date="2021-08" db="EMBL/GenBank/DDBJ databases">
        <title>Comparative Genomics Analysis of the Genus Qipengyuania Reveals Extensive Genetic Diversity and Metabolic Versatility, Including the Description of Fifteen Novel Species.</title>
        <authorList>
            <person name="Liu Y."/>
        </authorList>
    </citation>
    <scope>NUCLEOTIDE SEQUENCE [LARGE SCALE GENOMIC DNA]</scope>
    <source>
        <strain evidence="1 2">1NDH13</strain>
    </source>
</reference>
<protein>
    <submittedName>
        <fullName evidence="1">Uncharacterized protein</fullName>
    </submittedName>
</protein>
<gene>
    <name evidence="1" type="ORF">K3148_05815</name>
</gene>
<accession>A0ABX8ZTE8</accession>
<name>A0ABX8ZTE8_9SPHN</name>
<evidence type="ECO:0000313" key="2">
    <source>
        <dbReference type="Proteomes" id="UP000824281"/>
    </source>
</evidence>
<dbReference type="RefSeq" id="WP_221426357.1">
    <property type="nucleotide sequence ID" value="NZ_CP081295.1"/>
</dbReference>
<keyword evidence="2" id="KW-1185">Reference proteome</keyword>
<proteinExistence type="predicted"/>
<evidence type="ECO:0000313" key="1">
    <source>
        <dbReference type="EMBL" id="QZD90898.1"/>
    </source>
</evidence>
<dbReference type="EMBL" id="CP081295">
    <property type="protein sequence ID" value="QZD90898.1"/>
    <property type="molecule type" value="Genomic_DNA"/>
</dbReference>
<organism evidence="1 2">
    <name type="scientific">Qipengyuania aurantiaca</name>
    <dbReference type="NCBI Taxonomy" id="2867233"/>
    <lineage>
        <taxon>Bacteria</taxon>
        <taxon>Pseudomonadati</taxon>
        <taxon>Pseudomonadota</taxon>
        <taxon>Alphaproteobacteria</taxon>
        <taxon>Sphingomonadales</taxon>
        <taxon>Erythrobacteraceae</taxon>
        <taxon>Qipengyuania</taxon>
    </lineage>
</organism>